<evidence type="ECO:0000256" key="9">
    <source>
        <dbReference type="SAM" id="MobiDB-lite"/>
    </source>
</evidence>
<sequence length="1662" mass="188159">MGLRSRSVRYITVWVLIVTIVISLSGSPVASENRRPKNVEVALRAKWSGTPLLLEAGELLSKEWKDLFWEFIEVWLRSENDSETSSAKHCAKKIAKLGRSLLSEPLSSIFEFSLTLRSSSPRLVLYRQLAEESISSFPQADESNSRHVAADTLEEGVESFGSKGADNMLIGMNPEGPNGKCCWVDTGAVLYSDVSELQLWLDSHTGSSGDSFEPPEIYDFDHVHFDSITESPVAILYGALGTNCFKAFHVVLAEASRKGRVKYVVRPVLPSGCEATTGSCGAVGTGDALNLGGYGVELALKNMEYKAMDDSAIKKGVTLEDPQTEDLTQDVRGFIFSKILERKPEMTAEIMAFRDYLLSSTVSETLDVWELKDLGHQTAQRIVHASDPLQSMQEINQNFPTVVSSLSRMKINESIKEEILANQRMIPPGKSLMAVNGALINIEDIDLYLLLDMVHQEISLADQFSKLKIPRQTIKKLLSTLPPSEASSFRVDFRSTHVRYLNNLEEDDLYKRWRSNLNDVGPYFCYMWIQSSFISILAIMLLSVGLRQASFSDYFQFVIIVFLLRLLRFVVFFFHFGIFQSVDTILSMYENNFPIRFGVILYSAKLIKKIEEHAGELPLSSAGKDDSMEDISSLITRLFLYIEENHGPRLAFQFLSNVNKLRSEEDLTEETLEVHHVEGAFIETILPKVKSPPQDVLLKLQKELTFKERAEESSLLVFNLGLFKLKCCLLMNGLVSESTEDAVVNAMNDELPRIQEQVYYGHINSHTDVLDHFLAENGYRRYNPQIIGEGKNKKKFKSLAASILGSDSVLNDISYLHSPGTVDDVKPVTHLLVVNLTSKKGINLLREGIHYLMGGSKRARLGALFTTADVAGSPTPLFVNVFRFTVAKFSYKKNVLEFLDQLCVLFERDNLFTVEKVIELAKANNLPVEEFEASLSDVSKELVRSHLDKVSQFLYREMGLDFGATGVITNGRIMLPARGSTFSRYDLDLLESVEFGQRIKHIMEAVEETKLDDMDPDILTSKFLSDLIMFVSSSMAMRERSSESARFEVLNAKYSAVVFNNDDASIHIDAVIDPLSPLGQKLAPLLRLLSKFVQPSMRIVLNPMSSLVDIPLKNYYRFVLPTMDDFSSSDFAINGPKAFFANMPLSKTLTMNLDVPEPWLVQPVIAVYDLDNIVLENLGDTRTLQAVYELESLVLTGHCSEKDHEAPRGLQLILGTKSRAHLVDTLVMANLGYFQMKASPGVWYLQLAPGRSSDLYVLEEHEDGDEVLPFRKQITIDDLRGKLVHLEVVKKKGREHDQLLSSSDDANTLDERKGNSKSWNTNLLKWASGLIGGSEHEKRKGGSVERKDGRHGKTINIFSVASGHLYERFLKIMILSVLKNTHRPVKFWFIKNYLSPQFKNIIPHMAREYGFEYELITYKWPTWLHKQKEKQRIIWAYKILFLDVIFPLSLEKVIFVDADQIVRADMGELYDMDMKGKPYGYTPFCDNNKDMDGFRFWRQGFWKEHLRGRPYHISALYVVDLLKFRQTAAGDNLRVFYETLSKDPNSLSNLDQDLPNYAQHTVPIFSLPQEWLWCESWCGNSTKARAKTIDLCNNPMTKEPKLQGAKRIVTEWPDLDLEARRFTARITGEEIDDAKETITTSTQAKSEASSIVEEDKESKSEL</sequence>
<feature type="domain" description="UGGT thioredoxin-like" evidence="12">
    <location>
        <begin position="50"/>
        <end position="275"/>
    </location>
</feature>
<feature type="region of interest" description="Disordered" evidence="9">
    <location>
        <begin position="1297"/>
        <end position="1316"/>
    </location>
</feature>
<evidence type="ECO:0000259" key="16">
    <source>
        <dbReference type="Pfam" id="PF18404"/>
    </source>
</evidence>
<organism evidence="17 18">
    <name type="scientific">Papaver somniferum</name>
    <name type="common">Opium poppy</name>
    <dbReference type="NCBI Taxonomy" id="3469"/>
    <lineage>
        <taxon>Eukaryota</taxon>
        <taxon>Viridiplantae</taxon>
        <taxon>Streptophyta</taxon>
        <taxon>Embryophyta</taxon>
        <taxon>Tracheophyta</taxon>
        <taxon>Spermatophyta</taxon>
        <taxon>Magnoliopsida</taxon>
        <taxon>Ranunculales</taxon>
        <taxon>Papaveraceae</taxon>
        <taxon>Papaveroideae</taxon>
        <taxon>Papaver</taxon>
    </lineage>
</organism>
<proteinExistence type="inferred from homology"/>
<comment type="cofactor">
    <cofactor evidence="1">
        <name>Ca(2+)</name>
        <dbReference type="ChEBI" id="CHEBI:29108"/>
    </cofactor>
</comment>
<evidence type="ECO:0000256" key="1">
    <source>
        <dbReference type="ARBA" id="ARBA00001913"/>
    </source>
</evidence>
<evidence type="ECO:0000256" key="5">
    <source>
        <dbReference type="ARBA" id="ARBA00022679"/>
    </source>
</evidence>
<keyword evidence="10" id="KW-1133">Transmembrane helix</keyword>
<evidence type="ECO:0000256" key="10">
    <source>
        <dbReference type="SAM" id="Phobius"/>
    </source>
</evidence>
<evidence type="ECO:0000256" key="7">
    <source>
        <dbReference type="ARBA" id="ARBA00022824"/>
    </source>
</evidence>
<evidence type="ECO:0000313" key="17">
    <source>
        <dbReference type="EMBL" id="RZC62652.1"/>
    </source>
</evidence>
<dbReference type="Pfam" id="PF18403">
    <property type="entry name" value="Thioredoxin_15"/>
    <property type="match status" value="1"/>
</dbReference>
<feature type="domain" description="Glucosyltransferase 24 catalytic" evidence="16">
    <location>
        <begin position="1355"/>
        <end position="1620"/>
    </location>
</feature>
<dbReference type="InterPro" id="IPR040692">
    <property type="entry name" value="UGGT_TRXL_3"/>
</dbReference>
<comment type="subcellular location">
    <subcellularLocation>
        <location evidence="2">Endoplasmic reticulum lumen</location>
    </subcellularLocation>
</comment>
<feature type="domain" description="UGGT thioredoxin-like" evidence="13">
    <location>
        <begin position="363"/>
        <end position="480"/>
    </location>
</feature>
<feature type="domain" description="UDP-glucose:glycoprotein glucosyltransferase thioredoxin-like" evidence="15">
    <location>
        <begin position="806"/>
        <end position="1036"/>
    </location>
</feature>
<dbReference type="OMA" id="RQTKTRF"/>
<keyword evidence="10" id="KW-0472">Membrane</keyword>
<evidence type="ECO:0008006" key="19">
    <source>
        <dbReference type="Google" id="ProtNLM"/>
    </source>
</evidence>
<dbReference type="InterPro" id="IPR040497">
    <property type="entry name" value="Glyco_transf_24"/>
</dbReference>
<dbReference type="Pfam" id="PF18402">
    <property type="entry name" value="Thioredoxin_14"/>
    <property type="match status" value="1"/>
</dbReference>
<dbReference type="EMBL" id="CM010719">
    <property type="protein sequence ID" value="RZC62652.1"/>
    <property type="molecule type" value="Genomic_DNA"/>
</dbReference>
<dbReference type="GO" id="GO:0018279">
    <property type="term" value="P:protein N-linked glycosylation via asparagine"/>
    <property type="evidence" value="ECO:0007669"/>
    <property type="project" value="TreeGrafter"/>
</dbReference>
<feature type="region of interest" description="Disordered" evidence="9">
    <location>
        <begin position="1633"/>
        <end position="1662"/>
    </location>
</feature>
<evidence type="ECO:0000313" key="18">
    <source>
        <dbReference type="Proteomes" id="UP000316621"/>
    </source>
</evidence>
<dbReference type="UniPathway" id="UPA00378"/>
<dbReference type="FunFam" id="3.90.550.10:FF:000054">
    <property type="entry name" value="UDP-glucose:glycoprotein glucosyltransferase 1"/>
    <property type="match status" value="1"/>
</dbReference>
<keyword evidence="8" id="KW-0325">Glycoprotein</keyword>
<dbReference type="PANTHER" id="PTHR11226:SF0">
    <property type="entry name" value="UDP-GLUCOSE:GLYCOPROTEIN GLUCOSYLTRANSFERASE"/>
    <property type="match status" value="1"/>
</dbReference>
<evidence type="ECO:0000256" key="2">
    <source>
        <dbReference type="ARBA" id="ARBA00004319"/>
    </source>
</evidence>
<evidence type="ECO:0000256" key="8">
    <source>
        <dbReference type="ARBA" id="ARBA00023180"/>
    </source>
</evidence>
<dbReference type="GO" id="GO:0005788">
    <property type="term" value="C:endoplasmic reticulum lumen"/>
    <property type="evidence" value="ECO:0007669"/>
    <property type="project" value="UniProtKB-SubCell"/>
</dbReference>
<dbReference type="PANTHER" id="PTHR11226">
    <property type="entry name" value="UDP-GLUCOSE GLYCOPROTEIN:GLUCOSYLTRANSFERASE"/>
    <property type="match status" value="1"/>
</dbReference>
<evidence type="ECO:0000259" key="15">
    <source>
        <dbReference type="Pfam" id="PF18403"/>
    </source>
</evidence>
<dbReference type="SUPFAM" id="SSF53448">
    <property type="entry name" value="Nucleotide-diphospho-sugar transferases"/>
    <property type="match status" value="1"/>
</dbReference>
<evidence type="ECO:0000256" key="11">
    <source>
        <dbReference type="SAM" id="SignalP"/>
    </source>
</evidence>
<dbReference type="Gramene" id="RZC62652">
    <property type="protein sequence ID" value="RZC62652"/>
    <property type="gene ID" value="C5167_024401"/>
</dbReference>
<dbReference type="Pfam" id="PF18404">
    <property type="entry name" value="Glyco_transf_24"/>
    <property type="match status" value="1"/>
</dbReference>
<dbReference type="InterPro" id="IPR040525">
    <property type="entry name" value="UGGT_TRXL_4"/>
</dbReference>
<dbReference type="Proteomes" id="UP000316621">
    <property type="component" value="Chromosome 5"/>
</dbReference>
<comment type="similarity">
    <text evidence="4">Belongs to the glycosyltransferase 8 family.</text>
</comment>
<dbReference type="InterPro" id="IPR009448">
    <property type="entry name" value="UDP-g_GGtrans"/>
</dbReference>
<feature type="transmembrane region" description="Helical" evidence="10">
    <location>
        <begin position="520"/>
        <end position="542"/>
    </location>
</feature>
<dbReference type="Pfam" id="PF18400">
    <property type="entry name" value="Thioredoxin_12"/>
    <property type="match status" value="1"/>
</dbReference>
<dbReference type="GO" id="GO:0003980">
    <property type="term" value="F:UDP-glucose:glycoprotein glucosyltransferase activity"/>
    <property type="evidence" value="ECO:0007669"/>
    <property type="project" value="InterPro"/>
</dbReference>
<dbReference type="InterPro" id="IPR040694">
    <property type="entry name" value="UGGT_TRXL_2"/>
</dbReference>
<dbReference type="STRING" id="3469.A0A4Y7JRJ2"/>
<feature type="compositionally biased region" description="Polar residues" evidence="9">
    <location>
        <begin position="1637"/>
        <end position="1649"/>
    </location>
</feature>
<keyword evidence="18" id="KW-1185">Reference proteome</keyword>
<feature type="domain" description="UGGT thioredoxin-like" evidence="14">
    <location>
        <begin position="579"/>
        <end position="786"/>
    </location>
</feature>
<dbReference type="CDD" id="cd06432">
    <property type="entry name" value="GT8_HUGT1_C_like"/>
    <property type="match status" value="1"/>
</dbReference>
<dbReference type="Pfam" id="PF18401">
    <property type="entry name" value="Thioredoxin_13"/>
    <property type="match status" value="1"/>
</dbReference>
<dbReference type="Pfam" id="PF06427">
    <property type="entry name" value="UDP-g_GGTase"/>
    <property type="match status" value="1"/>
</dbReference>
<dbReference type="InterPro" id="IPR040693">
    <property type="entry name" value="UGGT_TRXL_1"/>
</dbReference>
<reference evidence="17 18" key="1">
    <citation type="journal article" date="2018" name="Science">
        <title>The opium poppy genome and morphinan production.</title>
        <authorList>
            <person name="Guo L."/>
            <person name="Winzer T."/>
            <person name="Yang X."/>
            <person name="Li Y."/>
            <person name="Ning Z."/>
            <person name="He Z."/>
            <person name="Teodor R."/>
            <person name="Lu Y."/>
            <person name="Bowser T.A."/>
            <person name="Graham I.A."/>
            <person name="Ye K."/>
        </authorList>
    </citation>
    <scope>NUCLEOTIDE SEQUENCE [LARGE SCALE GENOMIC DNA]</scope>
    <source>
        <strain evidence="18">cv. HN1</strain>
        <tissue evidence="17">Leaves</tissue>
    </source>
</reference>
<feature type="transmembrane region" description="Helical" evidence="10">
    <location>
        <begin position="554"/>
        <end position="578"/>
    </location>
</feature>
<feature type="chain" id="PRO_5021490639" description="UDP-glucose:glycoprotein glucosyltransferase" evidence="11">
    <location>
        <begin position="27"/>
        <end position="1662"/>
    </location>
</feature>
<keyword evidence="7" id="KW-0256">Endoplasmic reticulum</keyword>
<protein>
    <recommendedName>
        <fullName evidence="19">UDP-glucose:glycoprotein glucosyltransferase</fullName>
    </recommendedName>
</protein>
<keyword evidence="10" id="KW-0812">Transmembrane</keyword>
<evidence type="ECO:0000256" key="6">
    <source>
        <dbReference type="ARBA" id="ARBA00022729"/>
    </source>
</evidence>
<name>A0A4Y7JRJ2_PAPSO</name>
<evidence type="ECO:0000259" key="14">
    <source>
        <dbReference type="Pfam" id="PF18402"/>
    </source>
</evidence>
<dbReference type="GO" id="GO:0036503">
    <property type="term" value="P:ERAD pathway"/>
    <property type="evidence" value="ECO:0007669"/>
    <property type="project" value="TreeGrafter"/>
</dbReference>
<evidence type="ECO:0000256" key="4">
    <source>
        <dbReference type="ARBA" id="ARBA00006351"/>
    </source>
</evidence>
<dbReference type="InterPro" id="IPR029044">
    <property type="entry name" value="Nucleotide-diphossugar_trans"/>
</dbReference>
<evidence type="ECO:0000256" key="3">
    <source>
        <dbReference type="ARBA" id="ARBA00004922"/>
    </source>
</evidence>
<accession>A0A4Y7JRJ2</accession>
<feature type="signal peptide" evidence="11">
    <location>
        <begin position="1"/>
        <end position="26"/>
    </location>
</feature>
<evidence type="ECO:0000259" key="13">
    <source>
        <dbReference type="Pfam" id="PF18401"/>
    </source>
</evidence>
<evidence type="ECO:0000259" key="12">
    <source>
        <dbReference type="Pfam" id="PF18400"/>
    </source>
</evidence>
<keyword evidence="5" id="KW-0808">Transferase</keyword>
<dbReference type="Gene3D" id="3.90.550.10">
    <property type="entry name" value="Spore Coat Polysaccharide Biosynthesis Protein SpsA, Chain A"/>
    <property type="match status" value="1"/>
</dbReference>
<comment type="pathway">
    <text evidence="3">Protein modification; protein glycosylation.</text>
</comment>
<keyword evidence="6 11" id="KW-0732">Signal</keyword>
<dbReference type="GO" id="GO:0051082">
    <property type="term" value="F:unfolded protein binding"/>
    <property type="evidence" value="ECO:0007669"/>
    <property type="project" value="TreeGrafter"/>
</dbReference>
<gene>
    <name evidence="17" type="ORF">C5167_024401</name>
</gene>